<accession>A0A2M8RCB2</accession>
<keyword evidence="2 8" id="KW-1277">Toxin-antitoxin system</keyword>
<reference evidence="10 11" key="1">
    <citation type="submission" date="2017-11" db="EMBL/GenBank/DDBJ databases">
        <title>Bradyrhizobium forestalis sp. nov., an efficient nitrogen-fixing bacterium isolated from nodules of forest legume species in the Amazon.</title>
        <authorList>
            <person name="Costa E.M."/>
            <person name="Guimaraes A."/>
            <person name="Carvalho T.S."/>
            <person name="Rodrigues T.L."/>
            <person name="Ribeiro P.R.A."/>
            <person name="Lebbe L."/>
            <person name="Willems A."/>
            <person name="Moreira F.M.S."/>
        </authorList>
    </citation>
    <scope>NUCLEOTIDE SEQUENCE [LARGE SCALE GENOMIC DNA]</scope>
    <source>
        <strain evidence="10 11">INPA54B</strain>
    </source>
</reference>
<evidence type="ECO:0000256" key="3">
    <source>
        <dbReference type="ARBA" id="ARBA00022722"/>
    </source>
</evidence>
<feature type="binding site" evidence="8">
    <location>
        <position position="5"/>
    </location>
    <ligand>
        <name>Mg(2+)</name>
        <dbReference type="ChEBI" id="CHEBI:18420"/>
    </ligand>
</feature>
<dbReference type="GO" id="GO:0090729">
    <property type="term" value="F:toxin activity"/>
    <property type="evidence" value="ECO:0007669"/>
    <property type="project" value="UniProtKB-KW"/>
</dbReference>
<sequence length="145" mass="15809">MYLVDTNVISAVSPNRPVPTALVEWMDAQSGSLYLSVVTIAEVEDGIAKLRREKATRRSRDLAQWLDAVLHLYGDRILAFDTPGARLAGELSDWARGQGHAPGFADIIIAATAREHALTILSRNVRHFAPLGVPVLDPFSKLPPS</sequence>
<dbReference type="PANTHER" id="PTHR33653">
    <property type="entry name" value="RIBONUCLEASE VAPC2"/>
    <property type="match status" value="1"/>
</dbReference>
<proteinExistence type="inferred from homology"/>
<keyword evidence="5 8" id="KW-0378">Hydrolase</keyword>
<dbReference type="CDD" id="cd18746">
    <property type="entry name" value="PIN_VapC4-5_FitB-like"/>
    <property type="match status" value="1"/>
</dbReference>
<dbReference type="Gene3D" id="3.40.50.1010">
    <property type="entry name" value="5'-nuclease"/>
    <property type="match status" value="1"/>
</dbReference>
<protein>
    <recommendedName>
        <fullName evidence="8">Ribonuclease VapC</fullName>
        <shortName evidence="8">RNase VapC</shortName>
        <ecNumber evidence="8">3.1.-.-</ecNumber>
    </recommendedName>
    <alternativeName>
        <fullName evidence="8">Toxin VapC</fullName>
    </alternativeName>
</protein>
<gene>
    <name evidence="8" type="primary">vapC</name>
    <name evidence="10" type="ORF">CVM73_10535</name>
</gene>
<name>A0A2M8RCB2_9BRAD</name>
<evidence type="ECO:0000256" key="7">
    <source>
        <dbReference type="ARBA" id="ARBA00038093"/>
    </source>
</evidence>
<organism evidence="10 11">
    <name type="scientific">Bradyrhizobium forestalis</name>
    <dbReference type="NCBI Taxonomy" id="1419263"/>
    <lineage>
        <taxon>Bacteria</taxon>
        <taxon>Pseudomonadati</taxon>
        <taxon>Pseudomonadota</taxon>
        <taxon>Alphaproteobacteria</taxon>
        <taxon>Hyphomicrobiales</taxon>
        <taxon>Nitrobacteraceae</taxon>
        <taxon>Bradyrhizobium</taxon>
    </lineage>
</organism>
<dbReference type="InterPro" id="IPR029060">
    <property type="entry name" value="PIN-like_dom_sf"/>
</dbReference>
<comment type="similarity">
    <text evidence="7 8">Belongs to the PINc/VapC protein family.</text>
</comment>
<evidence type="ECO:0000256" key="1">
    <source>
        <dbReference type="ARBA" id="ARBA00001946"/>
    </source>
</evidence>
<dbReference type="AlphaFoldDB" id="A0A2M8RCB2"/>
<keyword evidence="4 8" id="KW-0479">Metal-binding</keyword>
<dbReference type="GO" id="GO:0000287">
    <property type="term" value="F:magnesium ion binding"/>
    <property type="evidence" value="ECO:0007669"/>
    <property type="project" value="UniProtKB-UniRule"/>
</dbReference>
<dbReference type="InterPro" id="IPR022907">
    <property type="entry name" value="VapC_family"/>
</dbReference>
<dbReference type="Pfam" id="PF01850">
    <property type="entry name" value="PIN"/>
    <property type="match status" value="1"/>
</dbReference>
<dbReference type="EMBL" id="PGVG01000006">
    <property type="protein sequence ID" value="PJG55473.1"/>
    <property type="molecule type" value="Genomic_DNA"/>
</dbReference>
<evidence type="ECO:0000313" key="10">
    <source>
        <dbReference type="EMBL" id="PJG55473.1"/>
    </source>
</evidence>
<keyword evidence="8" id="KW-0800">Toxin</keyword>
<comment type="caution">
    <text evidence="10">The sequence shown here is derived from an EMBL/GenBank/DDBJ whole genome shotgun (WGS) entry which is preliminary data.</text>
</comment>
<dbReference type="InterPro" id="IPR002716">
    <property type="entry name" value="PIN_dom"/>
</dbReference>
<feature type="domain" description="PIN" evidence="9">
    <location>
        <begin position="2"/>
        <end position="126"/>
    </location>
</feature>
<dbReference type="OrthoDB" id="7188375at2"/>
<comment type="cofactor">
    <cofactor evidence="1 8">
        <name>Mg(2+)</name>
        <dbReference type="ChEBI" id="CHEBI:18420"/>
    </cofactor>
</comment>
<keyword evidence="3 8" id="KW-0540">Nuclease</keyword>
<feature type="binding site" evidence="8">
    <location>
        <position position="106"/>
    </location>
    <ligand>
        <name>Mg(2+)</name>
        <dbReference type="ChEBI" id="CHEBI:18420"/>
    </ligand>
</feature>
<evidence type="ECO:0000256" key="4">
    <source>
        <dbReference type="ARBA" id="ARBA00022723"/>
    </source>
</evidence>
<dbReference type="RefSeq" id="WP_100231916.1">
    <property type="nucleotide sequence ID" value="NZ_PGVG01000006.1"/>
</dbReference>
<evidence type="ECO:0000256" key="2">
    <source>
        <dbReference type="ARBA" id="ARBA00022649"/>
    </source>
</evidence>
<evidence type="ECO:0000256" key="8">
    <source>
        <dbReference type="HAMAP-Rule" id="MF_00265"/>
    </source>
</evidence>
<keyword evidence="11" id="KW-1185">Reference proteome</keyword>
<dbReference type="EC" id="3.1.-.-" evidence="8"/>
<evidence type="ECO:0000313" key="11">
    <source>
        <dbReference type="Proteomes" id="UP000231194"/>
    </source>
</evidence>
<dbReference type="GO" id="GO:0004540">
    <property type="term" value="F:RNA nuclease activity"/>
    <property type="evidence" value="ECO:0007669"/>
    <property type="project" value="InterPro"/>
</dbReference>
<dbReference type="Proteomes" id="UP000231194">
    <property type="component" value="Unassembled WGS sequence"/>
</dbReference>
<evidence type="ECO:0000256" key="6">
    <source>
        <dbReference type="ARBA" id="ARBA00022842"/>
    </source>
</evidence>
<evidence type="ECO:0000256" key="5">
    <source>
        <dbReference type="ARBA" id="ARBA00022801"/>
    </source>
</evidence>
<dbReference type="PANTHER" id="PTHR33653:SF1">
    <property type="entry name" value="RIBONUCLEASE VAPC2"/>
    <property type="match status" value="1"/>
</dbReference>
<comment type="function">
    <text evidence="8">Toxic component of a toxin-antitoxin (TA) system. An RNase.</text>
</comment>
<dbReference type="GO" id="GO:0016787">
    <property type="term" value="F:hydrolase activity"/>
    <property type="evidence" value="ECO:0007669"/>
    <property type="project" value="UniProtKB-KW"/>
</dbReference>
<dbReference type="SUPFAM" id="SSF88723">
    <property type="entry name" value="PIN domain-like"/>
    <property type="match status" value="1"/>
</dbReference>
<keyword evidence="6 8" id="KW-0460">Magnesium</keyword>
<dbReference type="InterPro" id="IPR050556">
    <property type="entry name" value="Type_II_TA_system_RNase"/>
</dbReference>
<evidence type="ECO:0000259" key="9">
    <source>
        <dbReference type="Pfam" id="PF01850"/>
    </source>
</evidence>
<dbReference type="HAMAP" id="MF_00265">
    <property type="entry name" value="VapC_Nob1"/>
    <property type="match status" value="1"/>
</dbReference>